<evidence type="ECO:0000313" key="1">
    <source>
        <dbReference type="EMBL" id="SDJ94514.1"/>
    </source>
</evidence>
<dbReference type="STRING" id="1128970.SAMN04487935_2080"/>
<dbReference type="AlphaFoldDB" id="A0A1G8XWF9"/>
<sequence length="56" mass="6452">MFSIGQKVQRQFSSQIMEVVGFEPDLIENVLTQWEDEEGNIVTAKFMETELEIAES</sequence>
<organism evidence="1 2">
    <name type="scientific">Flavobacterium noncentrifugens</name>
    <dbReference type="NCBI Taxonomy" id="1128970"/>
    <lineage>
        <taxon>Bacteria</taxon>
        <taxon>Pseudomonadati</taxon>
        <taxon>Bacteroidota</taxon>
        <taxon>Flavobacteriia</taxon>
        <taxon>Flavobacteriales</taxon>
        <taxon>Flavobacteriaceae</taxon>
        <taxon>Flavobacterium</taxon>
    </lineage>
</organism>
<dbReference type="EMBL" id="FNEZ01000003">
    <property type="protein sequence ID" value="SDJ94514.1"/>
    <property type="molecule type" value="Genomic_DNA"/>
</dbReference>
<protein>
    <submittedName>
        <fullName evidence="1">Uncharacterized protein</fullName>
    </submittedName>
</protein>
<keyword evidence="2" id="KW-1185">Reference proteome</keyword>
<gene>
    <name evidence="1" type="ORF">SAMN04487935_2080</name>
</gene>
<accession>A0A1G8XWF9</accession>
<evidence type="ECO:0000313" key="2">
    <source>
        <dbReference type="Proteomes" id="UP000199580"/>
    </source>
</evidence>
<reference evidence="1 2" key="1">
    <citation type="submission" date="2016-10" db="EMBL/GenBank/DDBJ databases">
        <authorList>
            <person name="de Groot N.N."/>
        </authorList>
    </citation>
    <scope>NUCLEOTIDE SEQUENCE [LARGE SCALE GENOMIC DNA]</scope>
    <source>
        <strain evidence="1 2">CGMCC 1.10076</strain>
    </source>
</reference>
<proteinExistence type="predicted"/>
<dbReference type="RefSeq" id="WP_170227593.1">
    <property type="nucleotide sequence ID" value="NZ_BKAI01000011.1"/>
</dbReference>
<dbReference type="Proteomes" id="UP000199580">
    <property type="component" value="Unassembled WGS sequence"/>
</dbReference>
<name>A0A1G8XWF9_9FLAO</name>